<dbReference type="KEGG" id="rsx:RhiXN_07882"/>
<evidence type="ECO:0000256" key="11">
    <source>
        <dbReference type="RuleBase" id="RU361169"/>
    </source>
</evidence>
<evidence type="ECO:0000256" key="12">
    <source>
        <dbReference type="SAM" id="SignalP"/>
    </source>
</evidence>
<dbReference type="EC" id="3.2.1.15" evidence="2"/>
<keyword evidence="7 11" id="KW-0326">Glycosidase</keyword>
<dbReference type="PROSITE" id="PS00502">
    <property type="entry name" value="POLYGALACTURONASE"/>
    <property type="match status" value="1"/>
</dbReference>
<dbReference type="SMR" id="A0A8H8NZB1"/>
<comment type="catalytic activity">
    <reaction evidence="9">
        <text>(1,4-alpha-D-galacturonosyl)n+m + H2O = (1,4-alpha-D-galacturonosyl)n + (1,4-alpha-D-galacturonosyl)m.</text>
        <dbReference type="EC" id="3.2.1.15"/>
    </reaction>
</comment>
<evidence type="ECO:0000256" key="3">
    <source>
        <dbReference type="ARBA" id="ARBA00022729"/>
    </source>
</evidence>
<dbReference type="GO" id="GO:0045490">
    <property type="term" value="P:pectin catabolic process"/>
    <property type="evidence" value="ECO:0007669"/>
    <property type="project" value="TreeGrafter"/>
</dbReference>
<evidence type="ECO:0000256" key="9">
    <source>
        <dbReference type="ARBA" id="ARBA00034074"/>
    </source>
</evidence>
<evidence type="ECO:0000256" key="4">
    <source>
        <dbReference type="ARBA" id="ARBA00022737"/>
    </source>
</evidence>
<evidence type="ECO:0000256" key="10">
    <source>
        <dbReference type="PROSITE-ProRule" id="PRU10052"/>
    </source>
</evidence>
<dbReference type="PANTHER" id="PTHR31884:SF1">
    <property type="entry name" value="POLYGALACTURONASE"/>
    <property type="match status" value="1"/>
</dbReference>
<evidence type="ECO:0000256" key="2">
    <source>
        <dbReference type="ARBA" id="ARBA00012736"/>
    </source>
</evidence>
<dbReference type="GO" id="GO:0005576">
    <property type="term" value="C:extracellular region"/>
    <property type="evidence" value="ECO:0007669"/>
    <property type="project" value="TreeGrafter"/>
</dbReference>
<reference evidence="14" key="1">
    <citation type="submission" date="2020-05" db="EMBL/GenBank/DDBJ databases">
        <title>Evolutionary and genomic comparisons of hybrid uninucleate and nonhybrid Rhizoctonia fungi.</title>
        <authorList>
            <person name="Li C."/>
            <person name="Chen X."/>
        </authorList>
    </citation>
    <scope>NUCLEOTIDE SEQUENCE</scope>
    <source>
        <strain evidence="14">AG-1 IA</strain>
    </source>
</reference>
<name>A0A8H8NZB1_9AGAM</name>
<dbReference type="GeneID" id="67030161"/>
<dbReference type="InterPro" id="IPR012334">
    <property type="entry name" value="Pectin_lyas_fold"/>
</dbReference>
<evidence type="ECO:0000313" key="14">
    <source>
        <dbReference type="EMBL" id="QRW22846.1"/>
    </source>
</evidence>
<feature type="signal peptide" evidence="12">
    <location>
        <begin position="1"/>
        <end position="18"/>
    </location>
</feature>
<dbReference type="InterPro" id="IPR050434">
    <property type="entry name" value="Glycosyl_hydrlase_28"/>
</dbReference>
<keyword evidence="5 11" id="KW-0378">Hydrolase</keyword>
<dbReference type="GO" id="GO:0071555">
    <property type="term" value="P:cell wall organization"/>
    <property type="evidence" value="ECO:0007669"/>
    <property type="project" value="UniProtKB-KW"/>
</dbReference>
<evidence type="ECO:0000256" key="6">
    <source>
        <dbReference type="ARBA" id="ARBA00023157"/>
    </source>
</evidence>
<proteinExistence type="inferred from homology"/>
<dbReference type="InterPro" id="IPR006626">
    <property type="entry name" value="PbH1"/>
</dbReference>
<accession>A0A8H8NZB1</accession>
<comment type="similarity">
    <text evidence="1 11">Belongs to the glycosyl hydrolase 28 family.</text>
</comment>
<gene>
    <name evidence="14" type="ORF">RhiXN_07882</name>
</gene>
<dbReference type="Pfam" id="PF00432">
    <property type="entry name" value="Prenyltrans"/>
    <property type="match status" value="2"/>
</dbReference>
<dbReference type="GO" id="GO:0004650">
    <property type="term" value="F:polygalacturonase activity"/>
    <property type="evidence" value="ECO:0007669"/>
    <property type="project" value="UniProtKB-EC"/>
</dbReference>
<dbReference type="PANTHER" id="PTHR31884">
    <property type="entry name" value="POLYGALACTURONASE"/>
    <property type="match status" value="1"/>
</dbReference>
<dbReference type="InterPro" id="IPR011050">
    <property type="entry name" value="Pectin_lyase_fold/virulence"/>
</dbReference>
<evidence type="ECO:0000313" key="15">
    <source>
        <dbReference type="Proteomes" id="UP000650533"/>
    </source>
</evidence>
<dbReference type="Gene3D" id="2.160.20.10">
    <property type="entry name" value="Single-stranded right-handed beta-helix, Pectin lyase-like"/>
    <property type="match status" value="3"/>
</dbReference>
<evidence type="ECO:0000256" key="1">
    <source>
        <dbReference type="ARBA" id="ARBA00008834"/>
    </source>
</evidence>
<feature type="chain" id="PRO_5034542475" description="endo-polygalacturonase" evidence="12">
    <location>
        <begin position="19"/>
        <end position="1009"/>
    </location>
</feature>
<dbReference type="Proteomes" id="UP000650533">
    <property type="component" value="Chromosome 9"/>
</dbReference>
<dbReference type="InterPro" id="IPR001330">
    <property type="entry name" value="Prenyltrans"/>
</dbReference>
<organism evidence="14 15">
    <name type="scientific">Rhizoctonia solani</name>
    <dbReference type="NCBI Taxonomy" id="456999"/>
    <lineage>
        <taxon>Eukaryota</taxon>
        <taxon>Fungi</taxon>
        <taxon>Dikarya</taxon>
        <taxon>Basidiomycota</taxon>
        <taxon>Agaricomycotina</taxon>
        <taxon>Agaricomycetes</taxon>
        <taxon>Cantharellales</taxon>
        <taxon>Ceratobasidiaceae</taxon>
        <taxon>Rhizoctonia</taxon>
    </lineage>
</organism>
<dbReference type="SUPFAM" id="SSF51126">
    <property type="entry name" value="Pectin lyase-like"/>
    <property type="match status" value="2"/>
</dbReference>
<dbReference type="Pfam" id="PF00295">
    <property type="entry name" value="Glyco_hydro_28"/>
    <property type="match status" value="4"/>
</dbReference>
<protein>
    <recommendedName>
        <fullName evidence="2">endo-polygalacturonase</fullName>
        <ecNumber evidence="2">3.2.1.15</ecNumber>
    </recommendedName>
</protein>
<evidence type="ECO:0000256" key="8">
    <source>
        <dbReference type="ARBA" id="ARBA00023316"/>
    </source>
</evidence>
<dbReference type="EMBL" id="CP059666">
    <property type="protein sequence ID" value="QRW22846.1"/>
    <property type="molecule type" value="Genomic_DNA"/>
</dbReference>
<keyword evidence="6" id="KW-1015">Disulfide bond</keyword>
<dbReference type="InterPro" id="IPR000743">
    <property type="entry name" value="Glyco_hydro_28"/>
</dbReference>
<dbReference type="RefSeq" id="XP_043183083.1">
    <property type="nucleotide sequence ID" value="XM_043327698.1"/>
</dbReference>
<evidence type="ECO:0000259" key="13">
    <source>
        <dbReference type="Pfam" id="PF00432"/>
    </source>
</evidence>
<keyword evidence="8" id="KW-0961">Cell wall biogenesis/degradation</keyword>
<feature type="active site" evidence="10">
    <location>
        <position position="224"/>
    </location>
</feature>
<evidence type="ECO:0000256" key="5">
    <source>
        <dbReference type="ARBA" id="ARBA00022801"/>
    </source>
</evidence>
<feature type="domain" description="Prenyltransferase alpha-alpha toroid" evidence="13">
    <location>
        <begin position="353"/>
        <end position="436"/>
    </location>
</feature>
<keyword evidence="4" id="KW-0677">Repeat</keyword>
<dbReference type="InterPro" id="IPR008930">
    <property type="entry name" value="Terpenoid_cyclase/PrenylTrfase"/>
</dbReference>
<evidence type="ECO:0000256" key="7">
    <source>
        <dbReference type="ARBA" id="ARBA00023295"/>
    </source>
</evidence>
<dbReference type="SMART" id="SM00710">
    <property type="entry name" value="PbH1"/>
    <property type="match status" value="8"/>
</dbReference>
<dbReference type="Gene3D" id="1.50.10.20">
    <property type="match status" value="2"/>
</dbReference>
<sequence>MHYLSFAALAFAPILAIATPVSRCTGTIASLDDVAAAQKCTTVTIKGFTVPAGKTFELSLLDNTVVNMEGDVKFGVANWAGPLFSVSGKGITFNGNGHTFDGQGPSYWDGQGGNGGVTKPHPMMKIKISGTYSNVKVLNSPAHTYSISNPAKLVMSKLTIDNSAGDAPNNQSGGKAAGHNTDGFDVSTTDLTIEDSTIRNQDDCIAINKGSNIIFQRNSCTGGHGISIGSISTGATVQNVQILNNQIINNDQALRIKTKADATSASVSGITFSGNTATGTKKFGVIVDQGYPTTLGAPGNGVKISGINFTGSTNNIAVTSSAQRVAVNCGTGCTETSISDLLLVLKNPSDVKLDRPAHARWAYTSLIQGLPGRYTSQDASQPWLIYWALQTLTCLGVQLDPATKQRTIDTIIANQHPDGGFGGGPGQLPHLLPTYASDETADGSFVVNKDAEVDVRGTYCLLVVATLLDILTPELVEGTSEFLRSCQTYEGGFASSSTHITAQRMLGITTTLPEAGRSKVNVKKLVRWATGMQGLPIEGGGFRGRTNKLVDGCYSWWIGGLEPLLLELLGLGNDEGETEVVSHVTEETDSETPSGGLRDKPGKAADLYHTAYNLAGYSTAQHRVYRSLVTERKLLDAWKSSSGVIQGSEEKIRKITWARICAWQEDEGAHFYLGGEGNRVSLPLKMRFSLALVALPVALVAAAPAGKRCTGTISSLNDVAAAQKCTTIDIKGFTVPAGKTFALSCLSGTTVNMLGDVKFGVANWAGPLFSISGTNIKFNGNGHTFDGQGASYWDGQGGNGGVLNSPAHVYSVANPAKLVMSKLTIDNSAGDKANGKSGGKAAGHNTDGFDVSTTDLTIEDSTIHNQMTALPLTRARTSSSSATLAPVVTILNNKIIDNDQGLRIKTKADATNAAVTNIVFDGNTATGIRKYGVIVDQGYPTTLGKAGNSVAMSGISFGTNNIAVTSNAQRVAVNCGSKCTGNWDWSKLKVTGGKAGKMYNYKNIKSGSY</sequence>
<dbReference type="SUPFAM" id="SSF48239">
    <property type="entry name" value="Terpenoid cyclases/Protein prenyltransferases"/>
    <property type="match status" value="1"/>
</dbReference>
<feature type="domain" description="Prenyltransferase alpha-alpha toroid" evidence="13">
    <location>
        <begin position="440"/>
        <end position="623"/>
    </location>
</feature>
<keyword evidence="3 12" id="KW-0732">Signal</keyword>
<dbReference type="AlphaFoldDB" id="A0A8H8NZB1"/>